<dbReference type="EMBL" id="JWZX01002685">
    <property type="protein sequence ID" value="KOO27681.1"/>
    <property type="molecule type" value="Genomic_DNA"/>
</dbReference>
<proteinExistence type="predicted"/>
<dbReference type="GO" id="GO:0008409">
    <property type="term" value="F:5'-3' exonuclease activity"/>
    <property type="evidence" value="ECO:0007669"/>
    <property type="project" value="InterPro"/>
</dbReference>
<feature type="domain" description="5'-3' exonuclease" evidence="4">
    <location>
        <begin position="1"/>
        <end position="247"/>
    </location>
</feature>
<dbReference type="InterPro" id="IPR020046">
    <property type="entry name" value="5-3_exonucl_a-hlix_arch_N"/>
</dbReference>
<dbReference type="GO" id="GO:0003677">
    <property type="term" value="F:DNA binding"/>
    <property type="evidence" value="ECO:0007669"/>
    <property type="project" value="UniProtKB-KW"/>
</dbReference>
<organism evidence="5 6">
    <name type="scientific">Chrysochromulina tobinii</name>
    <dbReference type="NCBI Taxonomy" id="1460289"/>
    <lineage>
        <taxon>Eukaryota</taxon>
        <taxon>Haptista</taxon>
        <taxon>Haptophyta</taxon>
        <taxon>Prymnesiophyceae</taxon>
        <taxon>Prymnesiales</taxon>
        <taxon>Chrysochromulinaceae</taxon>
        <taxon>Chrysochromulina</taxon>
    </lineage>
</organism>
<evidence type="ECO:0000256" key="1">
    <source>
        <dbReference type="ARBA" id="ARBA00022722"/>
    </source>
</evidence>
<dbReference type="SMART" id="SM00279">
    <property type="entry name" value="HhH2"/>
    <property type="match status" value="1"/>
</dbReference>
<dbReference type="Gene3D" id="3.40.50.1010">
    <property type="entry name" value="5'-nuclease"/>
    <property type="match status" value="1"/>
</dbReference>
<comment type="caution">
    <text evidence="5">The sequence shown here is derived from an EMBL/GenBank/DDBJ whole genome shotgun (WGS) entry which is preliminary data.</text>
</comment>
<dbReference type="Pfam" id="PF01367">
    <property type="entry name" value="5_3_exonuc"/>
    <property type="match status" value="1"/>
</dbReference>
<dbReference type="PANTHER" id="PTHR42646:SF2">
    <property type="entry name" value="5'-3' EXONUCLEASE FAMILY PROTEIN"/>
    <property type="match status" value="1"/>
</dbReference>
<dbReference type="SUPFAM" id="SSF47807">
    <property type="entry name" value="5' to 3' exonuclease, C-terminal subdomain"/>
    <property type="match status" value="1"/>
</dbReference>
<protein>
    <submittedName>
        <fullName evidence="5">DNA polymerase i</fullName>
    </submittedName>
</protein>
<dbReference type="InterPro" id="IPR038969">
    <property type="entry name" value="FEN"/>
</dbReference>
<evidence type="ECO:0000313" key="5">
    <source>
        <dbReference type="EMBL" id="KOO27681.1"/>
    </source>
</evidence>
<dbReference type="SUPFAM" id="SSF88723">
    <property type="entry name" value="PIN domain-like"/>
    <property type="match status" value="1"/>
</dbReference>
<gene>
    <name evidence="5" type="ORF">Ctob_008992</name>
</gene>
<dbReference type="FunFam" id="1.10.150.20:FF:000003">
    <property type="entry name" value="DNA polymerase I"/>
    <property type="match status" value="1"/>
</dbReference>
<reference evidence="6" key="1">
    <citation type="journal article" date="2015" name="PLoS Genet.">
        <title>Genome Sequence and Transcriptome Analyses of Chrysochromulina tobin: Metabolic Tools for Enhanced Algal Fitness in the Prominent Order Prymnesiales (Haptophyceae).</title>
        <authorList>
            <person name="Hovde B.T."/>
            <person name="Deodato C.R."/>
            <person name="Hunsperger H.M."/>
            <person name="Ryken S.A."/>
            <person name="Yost W."/>
            <person name="Jha R.K."/>
            <person name="Patterson J."/>
            <person name="Monnat R.J. Jr."/>
            <person name="Barlow S.B."/>
            <person name="Starkenburg S.R."/>
            <person name="Cattolico R.A."/>
        </authorList>
    </citation>
    <scope>NUCLEOTIDE SEQUENCE</scope>
    <source>
        <strain evidence="6">CCMP291</strain>
    </source>
</reference>
<keyword evidence="1" id="KW-0540">Nuclease</keyword>
<dbReference type="SMART" id="SM00475">
    <property type="entry name" value="53EXOc"/>
    <property type="match status" value="1"/>
</dbReference>
<dbReference type="CDD" id="cd09859">
    <property type="entry name" value="PIN_53EXO"/>
    <property type="match status" value="1"/>
</dbReference>
<dbReference type="AlphaFoldDB" id="A0A0M0JM79"/>
<dbReference type="InterPro" id="IPR020045">
    <property type="entry name" value="DNA_polI_H3TH"/>
</dbReference>
<evidence type="ECO:0000256" key="3">
    <source>
        <dbReference type="ARBA" id="ARBA00023125"/>
    </source>
</evidence>
<keyword evidence="3" id="KW-0238">DNA-binding</keyword>
<dbReference type="Pfam" id="PF02739">
    <property type="entry name" value="5_3_exonuc_N"/>
    <property type="match status" value="1"/>
</dbReference>
<dbReference type="InterPro" id="IPR002421">
    <property type="entry name" value="5-3_exonuclease"/>
</dbReference>
<evidence type="ECO:0000256" key="2">
    <source>
        <dbReference type="ARBA" id="ARBA00022801"/>
    </source>
</evidence>
<sequence length="288" mass="31006">MHFALMRTGMTTVAGEHSHAIHGFLSKILDVHGLYPQHRVAVAFDLPGATFRTIDQPSYKSKRPSMPTPLRPQIEGMKEACAHFGLSVLTAEGFEADDVIATCVANAREAGVGSVVIVGCDKDLMQLVSEEGAPTRVIMWNDQKKIVVDAAAVSAQFGVRPAQLGDLLALMGDASDNVPGVPGVGPKGAAKLLADYADLESVLQAAASMKPSKRTTALLEFAETARRARALVTLRTDVPLDGAAARGGCFDFANEELLKFLRRWELKSVESKVHKLRRMEMQRQGGTV</sequence>
<dbReference type="GO" id="GO:0033567">
    <property type="term" value="P:DNA replication, Okazaki fragment processing"/>
    <property type="evidence" value="ECO:0007669"/>
    <property type="project" value="InterPro"/>
</dbReference>
<dbReference type="Proteomes" id="UP000037460">
    <property type="component" value="Unassembled WGS sequence"/>
</dbReference>
<dbReference type="PANTHER" id="PTHR42646">
    <property type="entry name" value="FLAP ENDONUCLEASE XNI"/>
    <property type="match status" value="1"/>
</dbReference>
<dbReference type="InterPro" id="IPR029060">
    <property type="entry name" value="PIN-like_dom_sf"/>
</dbReference>
<keyword evidence="2" id="KW-0378">Hydrolase</keyword>
<dbReference type="CDD" id="cd09898">
    <property type="entry name" value="H3TH_53EXO"/>
    <property type="match status" value="1"/>
</dbReference>
<dbReference type="InterPro" id="IPR008918">
    <property type="entry name" value="HhH2"/>
</dbReference>
<dbReference type="OrthoDB" id="275278at2759"/>
<dbReference type="GO" id="GO:0017108">
    <property type="term" value="F:5'-flap endonuclease activity"/>
    <property type="evidence" value="ECO:0007669"/>
    <property type="project" value="InterPro"/>
</dbReference>
<dbReference type="Gene3D" id="1.10.150.20">
    <property type="entry name" value="5' to 3' exonuclease, C-terminal subdomain"/>
    <property type="match status" value="1"/>
</dbReference>
<evidence type="ECO:0000259" key="4">
    <source>
        <dbReference type="SMART" id="SM00475"/>
    </source>
</evidence>
<dbReference type="InterPro" id="IPR036279">
    <property type="entry name" value="5-3_exonuclease_C_sf"/>
</dbReference>
<accession>A0A0M0JM79</accession>
<evidence type="ECO:0000313" key="6">
    <source>
        <dbReference type="Proteomes" id="UP000037460"/>
    </source>
</evidence>
<name>A0A0M0JM79_9EUKA</name>
<keyword evidence="6" id="KW-1185">Reference proteome</keyword>